<name>A0A515EN38_9BURK</name>
<evidence type="ECO:0000256" key="8">
    <source>
        <dbReference type="ARBA" id="ARBA00038408"/>
    </source>
</evidence>
<dbReference type="KEGG" id="rhg:EXZ61_07800"/>
<organism evidence="13 14">
    <name type="scientific">Rhodoferax aquaticus</name>
    <dbReference type="NCBI Taxonomy" id="2527691"/>
    <lineage>
        <taxon>Bacteria</taxon>
        <taxon>Pseudomonadati</taxon>
        <taxon>Pseudomonadota</taxon>
        <taxon>Betaproteobacteria</taxon>
        <taxon>Burkholderiales</taxon>
        <taxon>Comamonadaceae</taxon>
        <taxon>Rhodoferax</taxon>
    </lineage>
</organism>
<evidence type="ECO:0000256" key="6">
    <source>
        <dbReference type="ARBA" id="ARBA00023136"/>
    </source>
</evidence>
<evidence type="ECO:0000256" key="10">
    <source>
        <dbReference type="ARBA" id="ARBA00042775"/>
    </source>
</evidence>
<evidence type="ECO:0000256" key="11">
    <source>
        <dbReference type="PROSITE-ProRule" id="PRU00278"/>
    </source>
</evidence>
<evidence type="ECO:0000256" key="4">
    <source>
        <dbReference type="ARBA" id="ARBA00022692"/>
    </source>
</evidence>
<dbReference type="SUPFAM" id="SSF54534">
    <property type="entry name" value="FKBP-like"/>
    <property type="match status" value="1"/>
</dbReference>
<feature type="domain" description="PpiC" evidence="12">
    <location>
        <begin position="268"/>
        <end position="371"/>
    </location>
</feature>
<accession>A0A515EN38</accession>
<reference evidence="14" key="1">
    <citation type="submission" date="2019-02" db="EMBL/GenBank/DDBJ databases">
        <title>Complete genome sequence of Rhodoferax sp. Gr-4.</title>
        <authorList>
            <person name="Jin L."/>
        </authorList>
    </citation>
    <scope>NUCLEOTIDE SEQUENCE [LARGE SCALE GENOMIC DNA]</scope>
    <source>
        <strain evidence="14">Gr-4</strain>
    </source>
</reference>
<dbReference type="PANTHER" id="PTHR47529">
    <property type="entry name" value="PEPTIDYL-PROLYL CIS-TRANS ISOMERASE D"/>
    <property type="match status" value="1"/>
</dbReference>
<sequence>MFDFVRKHTKVMMFLMFLLIIPAFVLVGVDGFKSLNGGGAAVAKVGSTSITQGDWDAAHKNEISRITASMPNIDVKLLESPEARYATLERLIRERVLAEAVKSEHLNTSDARLARELQQNPAIASLRKADGSLDIERYRQLAASQGLTPAGFEAQMRQNLSLRQVESAIVGTALPSPVLADIALNAFFENRDVQIARFTPSDFASKVVASDADLEAYYTANAGLFQAAETANVEYLVLDVDAIKKTISVNEADLKTYYEQNVARLSAKEERRASHILINAPKEMASADRQKAKERALEILAAVRKAPDTFAEQAKKNSQDQGSAAAGGDLDYFARGAMVKPFEDAAFAMKKGDISDVVESDFGFHIIKLTDIKTPKQRSYEELRPGLEAELKAKQAQAKFAELADLFTNGVYEQADSLKPIAERLKLEIKTATGVKRTAAPDATGVLANPKLLAALFNPDALEKKHNTEALEIAVNQLVSARVTQYSPARTLPFADVRASVKERFVAAKSTEMAKKEGADKLAAWKTSPASANLPASVMLSRDPAQPIKGALLEAVLRADTATLPAWVGVDLGSQGYAVARINKVLPRNPVPEATAKQEYAQHAQWLASAENQAYYNYLKAKFNVQVKVPRPSPVVNDLQASGQ</sequence>
<dbReference type="AlphaFoldDB" id="A0A515EN38"/>
<evidence type="ECO:0000256" key="1">
    <source>
        <dbReference type="ARBA" id="ARBA00004382"/>
    </source>
</evidence>
<dbReference type="PANTHER" id="PTHR47529:SF1">
    <property type="entry name" value="PERIPLASMIC CHAPERONE PPID"/>
    <property type="match status" value="1"/>
</dbReference>
<keyword evidence="14" id="KW-1185">Reference proteome</keyword>
<dbReference type="Proteomes" id="UP000317365">
    <property type="component" value="Chromosome"/>
</dbReference>
<keyword evidence="2" id="KW-1003">Cell membrane</keyword>
<evidence type="ECO:0000256" key="3">
    <source>
        <dbReference type="ARBA" id="ARBA00022519"/>
    </source>
</evidence>
<dbReference type="InterPro" id="IPR000297">
    <property type="entry name" value="PPIase_PpiC"/>
</dbReference>
<dbReference type="EMBL" id="CP036282">
    <property type="protein sequence ID" value="QDL54080.1"/>
    <property type="molecule type" value="Genomic_DNA"/>
</dbReference>
<evidence type="ECO:0000256" key="7">
    <source>
        <dbReference type="ARBA" id="ARBA00023186"/>
    </source>
</evidence>
<dbReference type="InterPro" id="IPR052029">
    <property type="entry name" value="PpiD_chaperone"/>
</dbReference>
<dbReference type="SUPFAM" id="SSF109998">
    <property type="entry name" value="Triger factor/SurA peptide-binding domain-like"/>
    <property type="match status" value="1"/>
</dbReference>
<keyword evidence="5" id="KW-1133">Transmembrane helix</keyword>
<proteinExistence type="inferred from homology"/>
<evidence type="ECO:0000259" key="12">
    <source>
        <dbReference type="PROSITE" id="PS50198"/>
    </source>
</evidence>
<keyword evidence="4" id="KW-0812">Transmembrane</keyword>
<evidence type="ECO:0000256" key="2">
    <source>
        <dbReference type="ARBA" id="ARBA00022475"/>
    </source>
</evidence>
<dbReference type="Gene3D" id="3.10.50.40">
    <property type="match status" value="1"/>
</dbReference>
<protein>
    <recommendedName>
        <fullName evidence="9">Periplasmic chaperone PpiD</fullName>
    </recommendedName>
    <alternativeName>
        <fullName evidence="10">Periplasmic folding chaperone</fullName>
    </alternativeName>
</protein>
<comment type="subcellular location">
    <subcellularLocation>
        <location evidence="1">Cell inner membrane</location>
        <topology evidence="1">Single-pass type II membrane protein</topology>
        <orientation evidence="1">Periplasmic side</orientation>
    </subcellularLocation>
</comment>
<dbReference type="InterPro" id="IPR046357">
    <property type="entry name" value="PPIase_dom_sf"/>
</dbReference>
<evidence type="ECO:0000256" key="5">
    <source>
        <dbReference type="ARBA" id="ARBA00022989"/>
    </source>
</evidence>
<evidence type="ECO:0000256" key="9">
    <source>
        <dbReference type="ARBA" id="ARBA00040743"/>
    </source>
</evidence>
<gene>
    <name evidence="13" type="ORF">EXZ61_07800</name>
</gene>
<dbReference type="Pfam" id="PF00639">
    <property type="entry name" value="Rotamase"/>
    <property type="match status" value="1"/>
</dbReference>
<keyword evidence="3" id="KW-0997">Cell inner membrane</keyword>
<dbReference type="Gene3D" id="1.10.4030.10">
    <property type="entry name" value="Porin chaperone SurA, peptide-binding domain"/>
    <property type="match status" value="1"/>
</dbReference>
<keyword evidence="6" id="KW-0472">Membrane</keyword>
<evidence type="ECO:0000313" key="13">
    <source>
        <dbReference type="EMBL" id="QDL54080.1"/>
    </source>
</evidence>
<dbReference type="RefSeq" id="WP_142810655.1">
    <property type="nucleotide sequence ID" value="NZ_CP036282.1"/>
</dbReference>
<evidence type="ECO:0000313" key="14">
    <source>
        <dbReference type="Proteomes" id="UP000317365"/>
    </source>
</evidence>
<dbReference type="Pfam" id="PF13624">
    <property type="entry name" value="SurA_N_3"/>
    <property type="match status" value="1"/>
</dbReference>
<comment type="similarity">
    <text evidence="8">Belongs to the PpiD chaperone family.</text>
</comment>
<keyword evidence="11" id="KW-0697">Rotamase</keyword>
<keyword evidence="11 13" id="KW-0413">Isomerase</keyword>
<dbReference type="GO" id="GO:0005886">
    <property type="term" value="C:plasma membrane"/>
    <property type="evidence" value="ECO:0007669"/>
    <property type="project" value="UniProtKB-SubCell"/>
</dbReference>
<keyword evidence="7" id="KW-0143">Chaperone</keyword>
<dbReference type="PROSITE" id="PS50198">
    <property type="entry name" value="PPIC_PPIASE_2"/>
    <property type="match status" value="1"/>
</dbReference>
<dbReference type="GO" id="GO:0003755">
    <property type="term" value="F:peptidyl-prolyl cis-trans isomerase activity"/>
    <property type="evidence" value="ECO:0007669"/>
    <property type="project" value="UniProtKB-KW"/>
</dbReference>
<reference evidence="14" key="2">
    <citation type="journal article" date="2020" name="Int. J. Syst. Evol. Microbiol.">
        <title>Genomic insights into a novel species Rhodoferax aquaticus sp. nov., isolated from freshwater.</title>
        <authorList>
            <person name="Li T."/>
            <person name="Zhuo Y."/>
            <person name="Jin C.Z."/>
            <person name="Wu X."/>
            <person name="Ko S.R."/>
            <person name="Jin F.J."/>
            <person name="Ahn C.Y."/>
            <person name="Oh H.M."/>
            <person name="Lee H.G."/>
            <person name="Jin L."/>
        </authorList>
    </citation>
    <scope>NUCLEOTIDE SEQUENCE [LARGE SCALE GENOMIC DNA]</scope>
    <source>
        <strain evidence="14">Gr-4</strain>
    </source>
</reference>
<dbReference type="InterPro" id="IPR027304">
    <property type="entry name" value="Trigger_fact/SurA_dom_sf"/>
</dbReference>